<dbReference type="PANTHER" id="PTHR48104">
    <property type="entry name" value="METACASPASE-4"/>
    <property type="match status" value="1"/>
</dbReference>
<dbReference type="GO" id="GO:0004197">
    <property type="term" value="F:cysteine-type endopeptidase activity"/>
    <property type="evidence" value="ECO:0007669"/>
    <property type="project" value="InterPro"/>
</dbReference>
<dbReference type="SUPFAM" id="SSF52129">
    <property type="entry name" value="Caspase-like"/>
    <property type="match status" value="1"/>
</dbReference>
<proteinExistence type="inferred from homology"/>
<dbReference type="PANTHER" id="PTHR48104:SF7">
    <property type="entry name" value="METACASPASE-9"/>
    <property type="match status" value="1"/>
</dbReference>
<evidence type="ECO:0000259" key="2">
    <source>
        <dbReference type="Pfam" id="PF00656"/>
    </source>
</evidence>
<dbReference type="AlphaFoldDB" id="A0AAD3SZW2"/>
<dbReference type="GO" id="GO:0006508">
    <property type="term" value="P:proteolysis"/>
    <property type="evidence" value="ECO:0007669"/>
    <property type="project" value="InterPro"/>
</dbReference>
<dbReference type="Pfam" id="PF00656">
    <property type="entry name" value="Peptidase_C14"/>
    <property type="match status" value="1"/>
</dbReference>
<dbReference type="EMBL" id="BSYO01000021">
    <property type="protein sequence ID" value="GMH20245.1"/>
    <property type="molecule type" value="Genomic_DNA"/>
</dbReference>
<evidence type="ECO:0000313" key="3">
    <source>
        <dbReference type="EMBL" id="GMH20245.1"/>
    </source>
</evidence>
<protein>
    <recommendedName>
        <fullName evidence="2">Peptidase C14 caspase domain-containing protein</fullName>
    </recommendedName>
</protein>
<name>A0AAD3SZW2_NEPGR</name>
<dbReference type="InterPro" id="IPR050452">
    <property type="entry name" value="Metacaspase"/>
</dbReference>
<dbReference type="InterPro" id="IPR011600">
    <property type="entry name" value="Pept_C14_caspase"/>
</dbReference>
<dbReference type="Gene3D" id="3.40.50.12660">
    <property type="match status" value="1"/>
</dbReference>
<accession>A0AAD3SZW2</accession>
<dbReference type="InterPro" id="IPR029030">
    <property type="entry name" value="Caspase-like_dom_sf"/>
</dbReference>
<keyword evidence="4" id="KW-1185">Reference proteome</keyword>
<dbReference type="GO" id="GO:0005737">
    <property type="term" value="C:cytoplasm"/>
    <property type="evidence" value="ECO:0007669"/>
    <property type="project" value="TreeGrafter"/>
</dbReference>
<dbReference type="Proteomes" id="UP001279734">
    <property type="component" value="Unassembled WGS sequence"/>
</dbReference>
<gene>
    <name evidence="3" type="ORF">Nepgr_022086</name>
</gene>
<reference evidence="3" key="1">
    <citation type="submission" date="2023-05" db="EMBL/GenBank/DDBJ databases">
        <title>Nepenthes gracilis genome sequencing.</title>
        <authorList>
            <person name="Fukushima K."/>
        </authorList>
    </citation>
    <scope>NUCLEOTIDE SEQUENCE</scope>
    <source>
        <strain evidence="3">SING2019-196</strain>
    </source>
</reference>
<sequence length="221" mass="25140">MNMGKKRMAVLVGCNYPNTENELYGCINDVHIMRKLLVEQFGFEPNHMEILTDEPESQVKPTGANIKRALDRMVDHAEAGDVLFLHYSGHGTRIPSKHHLMREEEAIVPCDFNLITDVDFWQLVNRLPREASFTIISDSCHSGGLIDKEKEQIGPFSTPTTIATAHHHHSHGYGTKSKSIPYESILQHLASLTNIVNFRHRDPPDCILWGRREHQVQDRSA</sequence>
<comment type="similarity">
    <text evidence="1">Belongs to the peptidase C14B family.</text>
</comment>
<feature type="domain" description="Peptidase C14 caspase" evidence="2">
    <location>
        <begin position="6"/>
        <end position="169"/>
    </location>
</feature>
<comment type="caution">
    <text evidence="3">The sequence shown here is derived from an EMBL/GenBank/DDBJ whole genome shotgun (WGS) entry which is preliminary data.</text>
</comment>
<organism evidence="3 4">
    <name type="scientific">Nepenthes gracilis</name>
    <name type="common">Slender pitcher plant</name>
    <dbReference type="NCBI Taxonomy" id="150966"/>
    <lineage>
        <taxon>Eukaryota</taxon>
        <taxon>Viridiplantae</taxon>
        <taxon>Streptophyta</taxon>
        <taxon>Embryophyta</taxon>
        <taxon>Tracheophyta</taxon>
        <taxon>Spermatophyta</taxon>
        <taxon>Magnoliopsida</taxon>
        <taxon>eudicotyledons</taxon>
        <taxon>Gunneridae</taxon>
        <taxon>Pentapetalae</taxon>
        <taxon>Caryophyllales</taxon>
        <taxon>Nepenthaceae</taxon>
        <taxon>Nepenthes</taxon>
    </lineage>
</organism>
<evidence type="ECO:0000313" key="4">
    <source>
        <dbReference type="Proteomes" id="UP001279734"/>
    </source>
</evidence>
<evidence type="ECO:0000256" key="1">
    <source>
        <dbReference type="ARBA" id="ARBA00009005"/>
    </source>
</evidence>